<dbReference type="EMBL" id="AOIP01000020">
    <property type="protein sequence ID" value="ELZ05854.1"/>
    <property type="molecule type" value="Genomic_DNA"/>
</dbReference>
<feature type="transmembrane region" description="Helical" evidence="2">
    <location>
        <begin position="7"/>
        <end position="32"/>
    </location>
</feature>
<keyword evidence="2" id="KW-0472">Membrane</keyword>
<dbReference type="OrthoDB" id="307812at2157"/>
<proteinExistence type="predicted"/>
<gene>
    <name evidence="3" type="ORF">C480_09850</name>
</gene>
<feature type="transmembrane region" description="Helical" evidence="2">
    <location>
        <begin position="52"/>
        <end position="70"/>
    </location>
</feature>
<keyword evidence="4" id="KW-1185">Reference proteome</keyword>
<comment type="caution">
    <text evidence="3">The sequence shown here is derived from an EMBL/GenBank/DDBJ whole genome shotgun (WGS) entry which is preliminary data.</text>
</comment>
<keyword evidence="2" id="KW-0812">Transmembrane</keyword>
<evidence type="ECO:0000313" key="3">
    <source>
        <dbReference type="EMBL" id="ELZ05854.1"/>
    </source>
</evidence>
<accession>M0B876</accession>
<feature type="region of interest" description="Disordered" evidence="1">
    <location>
        <begin position="164"/>
        <end position="188"/>
    </location>
</feature>
<keyword evidence="2" id="KW-1133">Transmembrane helix</keyword>
<dbReference type="PATRIC" id="fig|1227491.4.peg.2033"/>
<evidence type="ECO:0000256" key="1">
    <source>
        <dbReference type="SAM" id="MobiDB-lite"/>
    </source>
</evidence>
<dbReference type="InterPro" id="IPR055693">
    <property type="entry name" value="DUF7269"/>
</dbReference>
<reference evidence="3 4" key="1">
    <citation type="journal article" date="2014" name="PLoS Genet.">
        <title>Phylogenetically driven sequencing of extremely halophilic archaea reveals strategies for static and dynamic osmo-response.</title>
        <authorList>
            <person name="Becker E.A."/>
            <person name="Seitzer P.M."/>
            <person name="Tritt A."/>
            <person name="Larsen D."/>
            <person name="Krusor M."/>
            <person name="Yao A.I."/>
            <person name="Wu D."/>
            <person name="Madern D."/>
            <person name="Eisen J.A."/>
            <person name="Darling A.E."/>
            <person name="Facciotti M.T."/>
        </authorList>
    </citation>
    <scope>NUCLEOTIDE SEQUENCE [LARGE SCALE GENOMIC DNA]</scope>
    <source>
        <strain evidence="3 4">DSM 13077</strain>
    </source>
</reference>
<feature type="region of interest" description="Disordered" evidence="1">
    <location>
        <begin position="87"/>
        <end position="115"/>
    </location>
</feature>
<evidence type="ECO:0000313" key="4">
    <source>
        <dbReference type="Proteomes" id="UP000011591"/>
    </source>
</evidence>
<organism evidence="3 4">
    <name type="scientific">Natrialba aegyptia DSM 13077</name>
    <dbReference type="NCBI Taxonomy" id="1227491"/>
    <lineage>
        <taxon>Archaea</taxon>
        <taxon>Methanobacteriati</taxon>
        <taxon>Methanobacteriota</taxon>
        <taxon>Stenosarchaea group</taxon>
        <taxon>Halobacteria</taxon>
        <taxon>Halobacteriales</taxon>
        <taxon>Natrialbaceae</taxon>
        <taxon>Natrialba</taxon>
    </lineage>
</organism>
<sequence length="305" mass="32583">MSDRSGLNVLLGVLAVGTLGIATILAAAPTVLPAAIIELVATVEQTVDAERALLVLGGVIGLFALWRAYFSGASGVGDRGIGTAYERNRPRTRVQNPHGDRVGNRPPTRTRGAVGEPSAVGVVGEEITERVDRTSRALKRGSVGTVRTEAVVEELRETLRAVERAHGRRDRTDADGADADGADGVGKADGINKVDERIRRGEWTDDRIAAAFLGDESAGRLSIWHRLRNWLFPGRTFERRLERTITELERYATESAESRVTTGETDDARRAGGAVEDGEPTNRKPDNAGGDSAGDTATPPEGTRA</sequence>
<protein>
    <submittedName>
        <fullName evidence="3">Uncharacterized protein</fullName>
    </submittedName>
</protein>
<name>M0B876_9EURY</name>
<dbReference type="RefSeq" id="WP_006665436.1">
    <property type="nucleotide sequence ID" value="NZ_AOIP01000020.1"/>
</dbReference>
<dbReference type="AlphaFoldDB" id="M0B876"/>
<dbReference type="Pfam" id="PF23933">
    <property type="entry name" value="DUF7269"/>
    <property type="match status" value="1"/>
</dbReference>
<feature type="compositionally biased region" description="Basic and acidic residues" evidence="1">
    <location>
        <begin position="164"/>
        <end position="174"/>
    </location>
</feature>
<dbReference type="Proteomes" id="UP000011591">
    <property type="component" value="Unassembled WGS sequence"/>
</dbReference>
<evidence type="ECO:0000256" key="2">
    <source>
        <dbReference type="SAM" id="Phobius"/>
    </source>
</evidence>
<feature type="region of interest" description="Disordered" evidence="1">
    <location>
        <begin position="253"/>
        <end position="305"/>
    </location>
</feature>